<dbReference type="Pfam" id="PF22013">
    <property type="entry name" value="PG_1098_Fer"/>
    <property type="match status" value="1"/>
</dbReference>
<organism evidence="3 4">
    <name type="scientific">Winogradskyella aurantia</name>
    <dbReference type="NCBI Taxonomy" id="1915063"/>
    <lineage>
        <taxon>Bacteria</taxon>
        <taxon>Pseudomonadati</taxon>
        <taxon>Bacteroidota</taxon>
        <taxon>Flavobacteriia</taxon>
        <taxon>Flavobacteriales</taxon>
        <taxon>Flavobacteriaceae</taxon>
        <taxon>Winogradskyella</taxon>
    </lineage>
</organism>
<feature type="domain" description="THUMP-like" evidence="1">
    <location>
        <begin position="322"/>
        <end position="392"/>
    </location>
</feature>
<feature type="domain" description="PG-1098 ferredoxin-like" evidence="2">
    <location>
        <begin position="279"/>
        <end position="321"/>
    </location>
</feature>
<dbReference type="Gene3D" id="3.40.50.150">
    <property type="entry name" value="Vaccinia Virus protein VP39"/>
    <property type="match status" value="1"/>
</dbReference>
<dbReference type="RefSeq" id="WP_094968373.1">
    <property type="nucleotide sequence ID" value="NZ_NGJN01000004.1"/>
</dbReference>
<evidence type="ECO:0000313" key="3">
    <source>
        <dbReference type="EMBL" id="OZV68607.1"/>
    </source>
</evidence>
<dbReference type="InterPro" id="IPR041497">
    <property type="entry name" value="Thump-like"/>
</dbReference>
<dbReference type="InterPro" id="IPR029063">
    <property type="entry name" value="SAM-dependent_MTases_sf"/>
</dbReference>
<reference evidence="3 4" key="1">
    <citation type="submission" date="2017-05" db="EMBL/GenBank/DDBJ databases">
        <title>The draft genome sequence of Idiomarina salinarum WNB302.</title>
        <authorList>
            <person name="Sun Y."/>
            <person name="Chen B."/>
            <person name="Du Z."/>
        </authorList>
    </citation>
    <scope>NUCLEOTIDE SEQUENCE [LARGE SCALE GENOMIC DNA]</scope>
    <source>
        <strain evidence="3 4">WNB302</strain>
    </source>
</reference>
<accession>A0A265UU60</accession>
<protein>
    <submittedName>
        <fullName evidence="3">SAM-dependent methyltransferase</fullName>
    </submittedName>
</protein>
<dbReference type="GO" id="GO:0008168">
    <property type="term" value="F:methyltransferase activity"/>
    <property type="evidence" value="ECO:0007669"/>
    <property type="project" value="UniProtKB-KW"/>
</dbReference>
<dbReference type="SUPFAM" id="SSF53335">
    <property type="entry name" value="S-adenosyl-L-methionine-dependent methyltransferases"/>
    <property type="match status" value="1"/>
</dbReference>
<name>A0A265UU60_9FLAO</name>
<dbReference type="Gene3D" id="1.10.10.1110">
    <property type="entry name" value="Methyltransferase PG1098, N-terminal domain"/>
    <property type="match status" value="1"/>
</dbReference>
<evidence type="ECO:0000259" key="1">
    <source>
        <dbReference type="Pfam" id="PF18096"/>
    </source>
</evidence>
<dbReference type="AlphaFoldDB" id="A0A265UU60"/>
<dbReference type="EMBL" id="NGJN01000004">
    <property type="protein sequence ID" value="OZV68607.1"/>
    <property type="molecule type" value="Genomic_DNA"/>
</dbReference>
<keyword evidence="3" id="KW-0808">Transferase</keyword>
<dbReference type="InterPro" id="IPR054168">
    <property type="entry name" value="PG_1098_Fer"/>
</dbReference>
<dbReference type="OrthoDB" id="1000417at2"/>
<keyword evidence="3" id="KW-0489">Methyltransferase</keyword>
<evidence type="ECO:0000259" key="2">
    <source>
        <dbReference type="Pfam" id="PF22013"/>
    </source>
</evidence>
<dbReference type="GO" id="GO:0032259">
    <property type="term" value="P:methylation"/>
    <property type="evidence" value="ECO:0007669"/>
    <property type="project" value="UniProtKB-KW"/>
</dbReference>
<dbReference type="Pfam" id="PF18096">
    <property type="entry name" value="Thump_like"/>
    <property type="match status" value="1"/>
</dbReference>
<gene>
    <name evidence="3" type="ORF">CA834_09050</name>
</gene>
<sequence>MNNRILNNDIQEFISENLNSKISGLLLKGLPFEAIDPKEIIEQIEAKKRCKAKLSTWYNTKCIYYPNKLNIEQTSSEITASYKANLVSGNSLVDVTGGFGVDAYYFSKKVASVIHCEVDKHLSQIVSYNYRILDVTNIECLNDNGIDVLKQKNKAFEWIYVDPSRRDDKKNKVFLLSDATPNIKTFQGLFLKYAEHVMIKTSPLLDIKATLKDLSFVKELHVVAVNNEVKELLWLLERDFQDDVRVKTINLSNEKQQLFEFKYKDESEASIEYNTPLTYLYEPNSAILKSGAFNAVGFAFNAFKLHKHSHLYTSEELIDFPGRRFKIEKSIPFNKKAFSKEGIKKANVTTRNFPIPVSKIRKDLKIKDGGSIYLFFTTIWHTNQKVIIICSKA</sequence>
<comment type="caution">
    <text evidence="3">The sequence shown here is derived from an EMBL/GenBank/DDBJ whole genome shotgun (WGS) entry which is preliminary data.</text>
</comment>
<proteinExistence type="predicted"/>
<keyword evidence="4" id="KW-1185">Reference proteome</keyword>
<evidence type="ECO:0000313" key="4">
    <source>
        <dbReference type="Proteomes" id="UP000216840"/>
    </source>
</evidence>
<dbReference type="Proteomes" id="UP000216840">
    <property type="component" value="Unassembled WGS sequence"/>
</dbReference>